<keyword evidence="5" id="KW-0235">DNA replication</keyword>
<dbReference type="EMBL" id="BARS01056771">
    <property type="protein sequence ID" value="GAG45616.1"/>
    <property type="molecule type" value="Genomic_DNA"/>
</dbReference>
<accession>X0ZB40</accession>
<keyword evidence="7" id="KW-0863">Zinc-finger</keyword>
<evidence type="ECO:0000313" key="13">
    <source>
        <dbReference type="EMBL" id="GAG45616.1"/>
    </source>
</evidence>
<evidence type="ECO:0000256" key="7">
    <source>
        <dbReference type="ARBA" id="ARBA00022771"/>
    </source>
</evidence>
<evidence type="ECO:0000256" key="2">
    <source>
        <dbReference type="ARBA" id="ARBA00022515"/>
    </source>
</evidence>
<dbReference type="InterPro" id="IPR050219">
    <property type="entry name" value="DnaG_primase"/>
</dbReference>
<keyword evidence="4" id="KW-0548">Nucleotidyltransferase</keyword>
<keyword evidence="11" id="KW-0804">Transcription</keyword>
<dbReference type="Gene3D" id="3.90.980.10">
    <property type="entry name" value="DNA primase, catalytic core, N-terminal domain"/>
    <property type="match status" value="1"/>
</dbReference>
<dbReference type="GO" id="GO:0016779">
    <property type="term" value="F:nucleotidyltransferase activity"/>
    <property type="evidence" value="ECO:0007669"/>
    <property type="project" value="UniProtKB-KW"/>
</dbReference>
<dbReference type="PANTHER" id="PTHR30313:SF2">
    <property type="entry name" value="DNA PRIMASE"/>
    <property type="match status" value="1"/>
</dbReference>
<dbReference type="GO" id="GO:0003677">
    <property type="term" value="F:DNA binding"/>
    <property type="evidence" value="ECO:0007669"/>
    <property type="project" value="UniProtKB-KW"/>
</dbReference>
<dbReference type="Gene3D" id="3.40.1360.10">
    <property type="match status" value="1"/>
</dbReference>
<evidence type="ECO:0000256" key="5">
    <source>
        <dbReference type="ARBA" id="ARBA00022705"/>
    </source>
</evidence>
<keyword evidence="2" id="KW-0639">Primosome</keyword>
<dbReference type="SUPFAM" id="SSF56731">
    <property type="entry name" value="DNA primase core"/>
    <property type="match status" value="1"/>
</dbReference>
<evidence type="ECO:0000256" key="10">
    <source>
        <dbReference type="ARBA" id="ARBA00023125"/>
    </source>
</evidence>
<dbReference type="Pfam" id="PF08275">
    <property type="entry name" value="DNAG_N"/>
    <property type="match status" value="1"/>
</dbReference>
<keyword evidence="1" id="KW-0240">DNA-directed RNA polymerase</keyword>
<evidence type="ECO:0000256" key="1">
    <source>
        <dbReference type="ARBA" id="ARBA00022478"/>
    </source>
</evidence>
<evidence type="ECO:0000259" key="12">
    <source>
        <dbReference type="Pfam" id="PF08275"/>
    </source>
</evidence>
<keyword evidence="8" id="KW-0862">Zinc</keyword>
<evidence type="ECO:0000256" key="11">
    <source>
        <dbReference type="ARBA" id="ARBA00023163"/>
    </source>
</evidence>
<dbReference type="FunFam" id="3.90.980.10:FF:000001">
    <property type="entry name" value="DNA primase"/>
    <property type="match status" value="1"/>
</dbReference>
<dbReference type="AlphaFoldDB" id="X0ZB40"/>
<dbReference type="GO" id="GO:0006269">
    <property type="term" value="P:DNA replication, synthesis of primer"/>
    <property type="evidence" value="ECO:0007669"/>
    <property type="project" value="UniProtKB-KW"/>
</dbReference>
<gene>
    <name evidence="13" type="ORF">S01H1_83489</name>
</gene>
<dbReference type="GO" id="GO:0000428">
    <property type="term" value="C:DNA-directed RNA polymerase complex"/>
    <property type="evidence" value="ECO:0007669"/>
    <property type="project" value="UniProtKB-KW"/>
</dbReference>
<keyword evidence="3" id="KW-0808">Transferase</keyword>
<organism evidence="13">
    <name type="scientific">marine sediment metagenome</name>
    <dbReference type="NCBI Taxonomy" id="412755"/>
    <lineage>
        <taxon>unclassified sequences</taxon>
        <taxon>metagenomes</taxon>
        <taxon>ecological metagenomes</taxon>
    </lineage>
</organism>
<reference evidence="13" key="1">
    <citation type="journal article" date="2014" name="Front. Microbiol.">
        <title>High frequency of phylogenetically diverse reductive dehalogenase-homologous genes in deep subseafloor sedimentary metagenomes.</title>
        <authorList>
            <person name="Kawai M."/>
            <person name="Futagami T."/>
            <person name="Toyoda A."/>
            <person name="Takaki Y."/>
            <person name="Nishi S."/>
            <person name="Hori S."/>
            <person name="Arai W."/>
            <person name="Tsubouchi T."/>
            <person name="Morono Y."/>
            <person name="Uchiyama I."/>
            <person name="Ito T."/>
            <person name="Fujiyama A."/>
            <person name="Inagaki F."/>
            <person name="Takami H."/>
        </authorList>
    </citation>
    <scope>NUCLEOTIDE SEQUENCE</scope>
    <source>
        <strain evidence="13">Expedition CK06-06</strain>
    </source>
</reference>
<comment type="caution">
    <text evidence="13">The sequence shown here is derived from an EMBL/GenBank/DDBJ whole genome shotgun (WGS) entry which is preliminary data.</text>
</comment>
<keyword evidence="10" id="KW-0238">DNA-binding</keyword>
<name>X0ZB40_9ZZZZ</name>
<feature type="non-terminal residue" evidence="13">
    <location>
        <position position="164"/>
    </location>
</feature>
<dbReference type="GO" id="GO:1990077">
    <property type="term" value="C:primosome complex"/>
    <property type="evidence" value="ECO:0007669"/>
    <property type="project" value="UniProtKB-KW"/>
</dbReference>
<evidence type="ECO:0000256" key="9">
    <source>
        <dbReference type="ARBA" id="ARBA00022842"/>
    </source>
</evidence>
<evidence type="ECO:0000256" key="4">
    <source>
        <dbReference type="ARBA" id="ARBA00022695"/>
    </source>
</evidence>
<keyword evidence="9" id="KW-0460">Magnesium</keyword>
<dbReference type="GO" id="GO:0008270">
    <property type="term" value="F:zinc ion binding"/>
    <property type="evidence" value="ECO:0007669"/>
    <property type="project" value="UniProtKB-KW"/>
</dbReference>
<dbReference type="InterPro" id="IPR013264">
    <property type="entry name" value="DNAG_N"/>
</dbReference>
<keyword evidence="6" id="KW-0479">Metal-binding</keyword>
<evidence type="ECO:0000256" key="8">
    <source>
        <dbReference type="ARBA" id="ARBA00022833"/>
    </source>
</evidence>
<sequence length="164" mass="18259">AGARKKLRDVLAWATRYFVAGLKHPKAGATGREYLEGRGITQTAIDRFQIGYAPDGWDNLIKAGGREGIRPEMLETAGLLVRRDDGSGWYDRFRGRVIFPILDRLSRPIGFGGRALGDAEPKYLNSPETPLFHKGQTLYGLPQARDAIQADRRVVVVEGYFDVI</sequence>
<evidence type="ECO:0000256" key="3">
    <source>
        <dbReference type="ARBA" id="ARBA00022679"/>
    </source>
</evidence>
<proteinExistence type="predicted"/>
<feature type="non-terminal residue" evidence="13">
    <location>
        <position position="1"/>
    </location>
</feature>
<feature type="domain" description="DNA primase DNAG catalytic core N-terminal" evidence="12">
    <location>
        <begin position="22"/>
        <end position="144"/>
    </location>
</feature>
<dbReference type="InterPro" id="IPR037068">
    <property type="entry name" value="DNA_primase_core_N_sf"/>
</dbReference>
<dbReference type="GO" id="GO:0005737">
    <property type="term" value="C:cytoplasm"/>
    <property type="evidence" value="ECO:0007669"/>
    <property type="project" value="TreeGrafter"/>
</dbReference>
<evidence type="ECO:0000256" key="6">
    <source>
        <dbReference type="ARBA" id="ARBA00022723"/>
    </source>
</evidence>
<protein>
    <recommendedName>
        <fullName evidence="12">DNA primase DNAG catalytic core N-terminal domain-containing protein</fullName>
    </recommendedName>
</protein>
<dbReference type="PANTHER" id="PTHR30313">
    <property type="entry name" value="DNA PRIMASE"/>
    <property type="match status" value="1"/>
</dbReference>